<reference evidence="2" key="1">
    <citation type="submission" date="2016-10" db="EMBL/GenBank/DDBJ databases">
        <authorList>
            <person name="Varghese N."/>
            <person name="Submissions S."/>
        </authorList>
    </citation>
    <scope>NUCLEOTIDE SEQUENCE [LARGE SCALE GENOMIC DNA]</scope>
    <source>
        <strain evidence="2">DSM 23445</strain>
    </source>
</reference>
<dbReference type="Proteomes" id="UP000199673">
    <property type="component" value="Unassembled WGS sequence"/>
</dbReference>
<dbReference type="Pfam" id="PF14903">
    <property type="entry name" value="WG_beta_rep"/>
    <property type="match status" value="3"/>
</dbReference>
<evidence type="ECO:0000313" key="2">
    <source>
        <dbReference type="Proteomes" id="UP000199673"/>
    </source>
</evidence>
<protein>
    <submittedName>
        <fullName evidence="1">WG containing repeat-containing protein</fullName>
    </submittedName>
</protein>
<sequence length="85" mass="9344">IKYDNIGNFGSHGIGWALVQKDKKVGFINTKGEEIVSTSYDNIGNFGSHEKGWALVQKGRKFGYINTEGEVVVPVAFDNPDKIAK</sequence>
<gene>
    <name evidence="1" type="ORF">SAMN04489724_0051</name>
</gene>
<dbReference type="AlphaFoldDB" id="A0A1I7E4K9"/>
<feature type="non-terminal residue" evidence="1">
    <location>
        <position position="1"/>
    </location>
</feature>
<proteinExistence type="predicted"/>
<accession>A0A1I7E4K9</accession>
<dbReference type="STRING" id="305507.SAMN04489724_0051"/>
<keyword evidence="2" id="KW-1185">Reference proteome</keyword>
<evidence type="ECO:0000313" key="1">
    <source>
        <dbReference type="EMBL" id="SFU18866.1"/>
    </source>
</evidence>
<dbReference type="EMBL" id="FPBF01000010">
    <property type="protein sequence ID" value="SFU18866.1"/>
    <property type="molecule type" value="Genomic_DNA"/>
</dbReference>
<organism evidence="1 2">
    <name type="scientific">Algoriphagus locisalis</name>
    <dbReference type="NCBI Taxonomy" id="305507"/>
    <lineage>
        <taxon>Bacteria</taxon>
        <taxon>Pseudomonadati</taxon>
        <taxon>Bacteroidota</taxon>
        <taxon>Cytophagia</taxon>
        <taxon>Cytophagales</taxon>
        <taxon>Cyclobacteriaceae</taxon>
        <taxon>Algoriphagus</taxon>
    </lineage>
</organism>
<dbReference type="InterPro" id="IPR032774">
    <property type="entry name" value="WG_beta_rep"/>
</dbReference>
<name>A0A1I7E4K9_9BACT</name>
<dbReference type="RefSeq" id="WP_244545594.1">
    <property type="nucleotide sequence ID" value="NZ_FPBF01000010.1"/>
</dbReference>